<proteinExistence type="predicted"/>
<dbReference type="SUPFAM" id="SSF53335">
    <property type="entry name" value="S-adenosyl-L-methionine-dependent methyltransferases"/>
    <property type="match status" value="1"/>
</dbReference>
<organism evidence="6 7">
    <name type="scientific">Myriangium duriaei CBS 260.36</name>
    <dbReference type="NCBI Taxonomy" id="1168546"/>
    <lineage>
        <taxon>Eukaryota</taxon>
        <taxon>Fungi</taxon>
        <taxon>Dikarya</taxon>
        <taxon>Ascomycota</taxon>
        <taxon>Pezizomycotina</taxon>
        <taxon>Dothideomycetes</taxon>
        <taxon>Dothideomycetidae</taxon>
        <taxon>Myriangiales</taxon>
        <taxon>Myriangiaceae</taxon>
        <taxon>Myriangium</taxon>
    </lineage>
</organism>
<comment type="caution">
    <text evidence="6">The sequence shown here is derived from an EMBL/GenBank/DDBJ whole genome shotgun (WGS) entry which is preliminary data.</text>
</comment>
<protein>
    <submittedName>
        <fullName evidence="6">S-adenosyl-L-methionine-dependent methyltransferase</fullName>
    </submittedName>
</protein>
<feature type="active site" description="Proton acceptor" evidence="4">
    <location>
        <position position="293"/>
    </location>
</feature>
<dbReference type="GO" id="GO:0008171">
    <property type="term" value="F:O-methyltransferase activity"/>
    <property type="evidence" value="ECO:0007669"/>
    <property type="project" value="InterPro"/>
</dbReference>
<dbReference type="AlphaFoldDB" id="A0A9P4MEG5"/>
<dbReference type="SUPFAM" id="SSF46785">
    <property type="entry name" value="Winged helix' DNA-binding domain"/>
    <property type="match status" value="1"/>
</dbReference>
<dbReference type="InterPro" id="IPR029063">
    <property type="entry name" value="SAM-dependent_MTases_sf"/>
</dbReference>
<name>A0A9P4MEG5_9PEZI</name>
<dbReference type="PANTHER" id="PTHR43712:SF1">
    <property type="entry name" value="HYPOTHETICAL O-METHYLTRANSFERASE (EUROFUNG)-RELATED"/>
    <property type="match status" value="1"/>
</dbReference>
<evidence type="ECO:0000256" key="1">
    <source>
        <dbReference type="ARBA" id="ARBA00022603"/>
    </source>
</evidence>
<dbReference type="InterPro" id="IPR036388">
    <property type="entry name" value="WH-like_DNA-bd_sf"/>
</dbReference>
<dbReference type="GO" id="GO:0032259">
    <property type="term" value="P:methylation"/>
    <property type="evidence" value="ECO:0007669"/>
    <property type="project" value="UniProtKB-KW"/>
</dbReference>
<evidence type="ECO:0000313" key="7">
    <source>
        <dbReference type="Proteomes" id="UP000799439"/>
    </source>
</evidence>
<reference evidence="6" key="1">
    <citation type="journal article" date="2020" name="Stud. Mycol.">
        <title>101 Dothideomycetes genomes: a test case for predicting lifestyles and emergence of pathogens.</title>
        <authorList>
            <person name="Haridas S."/>
            <person name="Albert R."/>
            <person name="Binder M."/>
            <person name="Bloem J."/>
            <person name="Labutti K."/>
            <person name="Salamov A."/>
            <person name="Andreopoulos B."/>
            <person name="Baker S."/>
            <person name="Barry K."/>
            <person name="Bills G."/>
            <person name="Bluhm B."/>
            <person name="Cannon C."/>
            <person name="Castanera R."/>
            <person name="Culley D."/>
            <person name="Daum C."/>
            <person name="Ezra D."/>
            <person name="Gonzalez J."/>
            <person name="Henrissat B."/>
            <person name="Kuo A."/>
            <person name="Liang C."/>
            <person name="Lipzen A."/>
            <person name="Lutzoni F."/>
            <person name="Magnuson J."/>
            <person name="Mondo S."/>
            <person name="Nolan M."/>
            <person name="Ohm R."/>
            <person name="Pangilinan J."/>
            <person name="Park H.-J."/>
            <person name="Ramirez L."/>
            <person name="Alfaro M."/>
            <person name="Sun H."/>
            <person name="Tritt A."/>
            <person name="Yoshinaga Y."/>
            <person name="Zwiers L.-H."/>
            <person name="Turgeon B."/>
            <person name="Goodwin S."/>
            <person name="Spatafora J."/>
            <person name="Crous P."/>
            <person name="Grigoriev I."/>
        </authorList>
    </citation>
    <scope>NUCLEOTIDE SEQUENCE</scope>
    <source>
        <strain evidence="6">CBS 260.36</strain>
    </source>
</reference>
<evidence type="ECO:0000256" key="4">
    <source>
        <dbReference type="PIRSR" id="PIRSR005739-1"/>
    </source>
</evidence>
<dbReference type="EMBL" id="ML996088">
    <property type="protein sequence ID" value="KAF2151155.1"/>
    <property type="molecule type" value="Genomic_DNA"/>
</dbReference>
<dbReference type="Gene3D" id="1.10.10.10">
    <property type="entry name" value="Winged helix-like DNA-binding domain superfamily/Winged helix DNA-binding domain"/>
    <property type="match status" value="1"/>
</dbReference>
<gene>
    <name evidence="6" type="ORF">K461DRAFT_279944</name>
</gene>
<keyword evidence="3" id="KW-0949">S-adenosyl-L-methionine</keyword>
<evidence type="ECO:0000256" key="2">
    <source>
        <dbReference type="ARBA" id="ARBA00022679"/>
    </source>
</evidence>
<dbReference type="Gene3D" id="3.40.50.150">
    <property type="entry name" value="Vaccinia Virus protein VP39"/>
    <property type="match status" value="1"/>
</dbReference>
<evidence type="ECO:0000313" key="6">
    <source>
        <dbReference type="EMBL" id="KAF2151155.1"/>
    </source>
</evidence>
<dbReference type="PIRSF" id="PIRSF005739">
    <property type="entry name" value="O-mtase"/>
    <property type="match status" value="1"/>
</dbReference>
<keyword evidence="2" id="KW-0808">Transferase</keyword>
<dbReference type="InterPro" id="IPR016461">
    <property type="entry name" value="COMT-like"/>
</dbReference>
<accession>A0A9P4MEG5</accession>
<dbReference type="InterPro" id="IPR036390">
    <property type="entry name" value="WH_DNA-bd_sf"/>
</dbReference>
<feature type="domain" description="O-methyltransferase C-terminal" evidence="5">
    <location>
        <begin position="224"/>
        <end position="363"/>
    </location>
</feature>
<dbReference type="InterPro" id="IPR001077">
    <property type="entry name" value="COMT_C"/>
</dbReference>
<evidence type="ECO:0000256" key="3">
    <source>
        <dbReference type="ARBA" id="ARBA00022691"/>
    </source>
</evidence>
<sequence>MEKVNALIDQIAVSASTLTQVERNQVTDRLRDLSISLEDLQMSARRVLYSPLQLMALRVGCDIGLWKILCDGKRAFTTDELSRTTNVAPLLMGRLLRYMASVRLIQETDKDEFAANNVTQTFAISGYDSAVRYQFDHFAKAVAHTPTFLKERGYKDVDDSKDCPFPTAHGSDLLTFDFLAQKHPKAFEHFHQFMVVHRWGMPTWLDTYPYKQAAEGLDPERVFFVDIGGGFGHQSVALRKMLPDLTSRIVVQDLAATLKDAPEHAGVEMMAYDFFEPQQIKGAKIYYLRNVLHDWPDDRAVTILANVREAMSPDSVLLIDETYLPTQNVHWGQTQRDLTMMVTLSAIERTESLWNDLLDKSGLKLQKLYPYIEWLGDCVLECVVV</sequence>
<keyword evidence="7" id="KW-1185">Reference proteome</keyword>
<evidence type="ECO:0000259" key="5">
    <source>
        <dbReference type="Pfam" id="PF00891"/>
    </source>
</evidence>
<dbReference type="OrthoDB" id="1535081at2759"/>
<dbReference type="Pfam" id="PF00891">
    <property type="entry name" value="Methyltransf_2"/>
    <property type="match status" value="1"/>
</dbReference>
<dbReference type="Proteomes" id="UP000799439">
    <property type="component" value="Unassembled WGS sequence"/>
</dbReference>
<keyword evidence="1 6" id="KW-0489">Methyltransferase</keyword>
<dbReference type="PANTHER" id="PTHR43712">
    <property type="entry name" value="PUTATIVE (AFU_ORTHOLOGUE AFUA_4G14580)-RELATED"/>
    <property type="match status" value="1"/>
</dbReference>
<dbReference type="PROSITE" id="PS51683">
    <property type="entry name" value="SAM_OMT_II"/>
    <property type="match status" value="1"/>
</dbReference>